<keyword evidence="4" id="KW-1003">Cell membrane</keyword>
<organism evidence="11 12">
    <name type="scientific">Gleimia hominis</name>
    <dbReference type="NCBI Taxonomy" id="595468"/>
    <lineage>
        <taxon>Bacteria</taxon>
        <taxon>Bacillati</taxon>
        <taxon>Actinomycetota</taxon>
        <taxon>Actinomycetes</taxon>
        <taxon>Actinomycetales</taxon>
        <taxon>Actinomycetaceae</taxon>
        <taxon>Gleimia</taxon>
    </lineage>
</organism>
<dbReference type="SUPFAM" id="SSF161098">
    <property type="entry name" value="MetI-like"/>
    <property type="match status" value="1"/>
</dbReference>
<proteinExistence type="inferred from homology"/>
<dbReference type="InterPro" id="IPR000515">
    <property type="entry name" value="MetI-like"/>
</dbReference>
<evidence type="ECO:0000256" key="5">
    <source>
        <dbReference type="ARBA" id="ARBA00022692"/>
    </source>
</evidence>
<keyword evidence="5 9" id="KW-0812">Transmembrane</keyword>
<comment type="caution">
    <text evidence="11">The sequence shown here is derived from an EMBL/GenBank/DDBJ whole genome shotgun (WGS) entry which is preliminary data.</text>
</comment>
<evidence type="ECO:0000256" key="1">
    <source>
        <dbReference type="ARBA" id="ARBA00004651"/>
    </source>
</evidence>
<dbReference type="InterPro" id="IPR043429">
    <property type="entry name" value="ArtM/GltK/GlnP/TcyL/YhdX-like"/>
</dbReference>
<evidence type="ECO:0000256" key="3">
    <source>
        <dbReference type="ARBA" id="ARBA00022448"/>
    </source>
</evidence>
<comment type="subcellular location">
    <subcellularLocation>
        <location evidence="1 9">Cell membrane</location>
        <topology evidence="1 9">Multi-pass membrane protein</topology>
    </subcellularLocation>
</comment>
<evidence type="ECO:0000256" key="4">
    <source>
        <dbReference type="ARBA" id="ARBA00022475"/>
    </source>
</evidence>
<feature type="transmembrane region" description="Helical" evidence="9">
    <location>
        <begin position="81"/>
        <end position="100"/>
    </location>
</feature>
<dbReference type="PANTHER" id="PTHR30614:SF37">
    <property type="entry name" value="AMINO-ACID ABC TRANSPORTER PERMEASE PROTEIN YHDX-RELATED"/>
    <property type="match status" value="1"/>
</dbReference>
<keyword evidence="7 9" id="KW-1133">Transmembrane helix</keyword>
<evidence type="ECO:0000256" key="9">
    <source>
        <dbReference type="RuleBase" id="RU363032"/>
    </source>
</evidence>
<evidence type="ECO:0000259" key="10">
    <source>
        <dbReference type="PROSITE" id="PS50928"/>
    </source>
</evidence>
<dbReference type="InterPro" id="IPR035906">
    <property type="entry name" value="MetI-like_sf"/>
</dbReference>
<feature type="domain" description="ABC transmembrane type-1" evidence="10">
    <location>
        <begin position="15"/>
        <end position="195"/>
    </location>
</feature>
<keyword evidence="12" id="KW-1185">Reference proteome</keyword>
<dbReference type="Pfam" id="PF00528">
    <property type="entry name" value="BPD_transp_1"/>
    <property type="match status" value="1"/>
</dbReference>
<keyword evidence="6" id="KW-0029">Amino-acid transport</keyword>
<keyword evidence="3 9" id="KW-0813">Transport</keyword>
<evidence type="ECO:0000256" key="2">
    <source>
        <dbReference type="ARBA" id="ARBA00010072"/>
    </source>
</evidence>
<dbReference type="EMBL" id="JASXSX010000001">
    <property type="protein sequence ID" value="MDT3766617.1"/>
    <property type="molecule type" value="Genomic_DNA"/>
</dbReference>
<reference evidence="11 12" key="1">
    <citation type="submission" date="2023-06" db="EMBL/GenBank/DDBJ databases">
        <title>Draft genome sequence of Gleimia hominis type strain CCUG 57540T.</title>
        <authorList>
            <person name="Salva-Serra F."/>
            <person name="Cardew S."/>
            <person name="Jensie Markopoulos S."/>
            <person name="Ohlen M."/>
            <person name="Inganas E."/>
            <person name="Svensson-Stadler L."/>
            <person name="Moore E.R.B."/>
        </authorList>
    </citation>
    <scope>NUCLEOTIDE SEQUENCE [LARGE SCALE GENOMIC DNA]</scope>
    <source>
        <strain evidence="11 12">CCUG 57540</strain>
    </source>
</reference>
<name>A0ABU3I8B0_9ACTO</name>
<dbReference type="NCBIfam" id="TIGR01726">
    <property type="entry name" value="HEQRo_perm_3TM"/>
    <property type="match status" value="1"/>
</dbReference>
<protein>
    <submittedName>
        <fullName evidence="11">Amino acid ABC transporter permease</fullName>
    </submittedName>
</protein>
<dbReference type="Proteomes" id="UP001247542">
    <property type="component" value="Unassembled WGS sequence"/>
</dbReference>
<keyword evidence="8 9" id="KW-0472">Membrane</keyword>
<dbReference type="PANTHER" id="PTHR30614">
    <property type="entry name" value="MEMBRANE COMPONENT OF AMINO ACID ABC TRANSPORTER"/>
    <property type="match status" value="1"/>
</dbReference>
<comment type="similarity">
    <text evidence="2">Belongs to the binding-protein-dependent transport system permease family. HisMQ subfamily.</text>
</comment>
<evidence type="ECO:0000256" key="8">
    <source>
        <dbReference type="ARBA" id="ARBA00023136"/>
    </source>
</evidence>
<feature type="transmembrane region" description="Helical" evidence="9">
    <location>
        <begin position="145"/>
        <end position="165"/>
    </location>
</feature>
<dbReference type="CDD" id="cd06261">
    <property type="entry name" value="TM_PBP2"/>
    <property type="match status" value="1"/>
</dbReference>
<feature type="transmembrane region" description="Helical" evidence="9">
    <location>
        <begin position="20"/>
        <end position="41"/>
    </location>
</feature>
<evidence type="ECO:0000313" key="12">
    <source>
        <dbReference type="Proteomes" id="UP001247542"/>
    </source>
</evidence>
<dbReference type="Gene3D" id="1.10.3720.10">
    <property type="entry name" value="MetI-like"/>
    <property type="match status" value="1"/>
</dbReference>
<evidence type="ECO:0000256" key="7">
    <source>
        <dbReference type="ARBA" id="ARBA00022989"/>
    </source>
</evidence>
<dbReference type="RefSeq" id="WP_313271661.1">
    <property type="nucleotide sequence ID" value="NZ_JASXSX010000001.1"/>
</dbReference>
<accession>A0ABU3I8B0</accession>
<dbReference type="InterPro" id="IPR010065">
    <property type="entry name" value="AA_ABC_transptr_permease_3TM"/>
</dbReference>
<dbReference type="PROSITE" id="PS50928">
    <property type="entry name" value="ABC_TM1"/>
    <property type="match status" value="1"/>
</dbReference>
<sequence length="237" mass="25537">MQIVLNNADLLLAGLGRTLAMAALGYIGALILGTIIAIFRVSPVPVLRGFGTLYVQFFRNIPLLTLMILTVFALPDAGLQLSFFTATTLAVVLSSAAFVCETIRSGINTVSVGQSEASRALGMNMFQQLRYVILPQAFASMIQPLVNVFIGTVIGTSLASAVGVAELTNITQQLNLRYAEAVLMFVVSGICYLAIAFGGGALGVWLQRRVDRRFSRPTKREGRAAVERFQQEQGEMA</sequence>
<feature type="transmembrane region" description="Helical" evidence="9">
    <location>
        <begin position="185"/>
        <end position="206"/>
    </location>
</feature>
<evidence type="ECO:0000256" key="6">
    <source>
        <dbReference type="ARBA" id="ARBA00022970"/>
    </source>
</evidence>
<gene>
    <name evidence="11" type="ORF">QS713_00840</name>
</gene>
<evidence type="ECO:0000313" key="11">
    <source>
        <dbReference type="EMBL" id="MDT3766617.1"/>
    </source>
</evidence>
<feature type="transmembrane region" description="Helical" evidence="9">
    <location>
        <begin position="53"/>
        <end position="75"/>
    </location>
</feature>